<protein>
    <submittedName>
        <fullName evidence="1">Uncharacterized protein</fullName>
    </submittedName>
</protein>
<accession>A0ABR2JS52</accession>
<comment type="caution">
    <text evidence="1">The sequence shown here is derived from an EMBL/GenBank/DDBJ whole genome shotgun (WGS) entry which is preliminary data.</text>
</comment>
<organism evidence="1 2">
    <name type="scientific">Tritrichomonas musculus</name>
    <dbReference type="NCBI Taxonomy" id="1915356"/>
    <lineage>
        <taxon>Eukaryota</taxon>
        <taxon>Metamonada</taxon>
        <taxon>Parabasalia</taxon>
        <taxon>Tritrichomonadida</taxon>
        <taxon>Tritrichomonadidae</taxon>
        <taxon>Tritrichomonas</taxon>
    </lineage>
</organism>
<reference evidence="1 2" key="1">
    <citation type="submission" date="2024-04" db="EMBL/GenBank/DDBJ databases">
        <title>Tritrichomonas musculus Genome.</title>
        <authorList>
            <person name="Alves-Ferreira E."/>
            <person name="Grigg M."/>
            <person name="Lorenzi H."/>
            <person name="Galac M."/>
        </authorList>
    </citation>
    <scope>NUCLEOTIDE SEQUENCE [LARGE SCALE GENOMIC DNA]</scope>
    <source>
        <strain evidence="1 2">EAF2021</strain>
    </source>
</reference>
<dbReference type="EMBL" id="JAPFFF010000010">
    <property type="protein sequence ID" value="KAK8881443.1"/>
    <property type="molecule type" value="Genomic_DNA"/>
</dbReference>
<name>A0ABR2JS52_9EUKA</name>
<evidence type="ECO:0000313" key="2">
    <source>
        <dbReference type="Proteomes" id="UP001470230"/>
    </source>
</evidence>
<sequence length="117" mass="13361">MSSIRPLFSTYDDQDSETEEWENKFVRLRPDSIWQKPPQKIVVLTNVSISCTENDPDDVKGILVAELRGSSISLAALFKHRPSQVMNLVWRMDQNVNFSNRGNHPITISMLTKSISI</sequence>
<proteinExistence type="predicted"/>
<evidence type="ECO:0000313" key="1">
    <source>
        <dbReference type="EMBL" id="KAK8881443.1"/>
    </source>
</evidence>
<keyword evidence="2" id="KW-1185">Reference proteome</keyword>
<gene>
    <name evidence="1" type="ORF">M9Y10_004179</name>
</gene>
<dbReference type="Proteomes" id="UP001470230">
    <property type="component" value="Unassembled WGS sequence"/>
</dbReference>